<accession>A0A9P4MYN9</accession>
<keyword evidence="3" id="KW-1185">Reference proteome</keyword>
<feature type="region of interest" description="Disordered" evidence="1">
    <location>
        <begin position="166"/>
        <end position="185"/>
    </location>
</feature>
<comment type="caution">
    <text evidence="2">The sequence shown here is derived from an EMBL/GenBank/DDBJ whole genome shotgun (WGS) entry which is preliminary data.</text>
</comment>
<evidence type="ECO:0000256" key="1">
    <source>
        <dbReference type="SAM" id="MobiDB-lite"/>
    </source>
</evidence>
<evidence type="ECO:0000313" key="2">
    <source>
        <dbReference type="EMBL" id="KAF2259467.1"/>
    </source>
</evidence>
<protein>
    <submittedName>
        <fullName evidence="2">Uncharacterized protein</fullName>
    </submittedName>
</protein>
<sequence>MSSITLALTLPDAFRRFDPFDNRRLQKLSSREKEAREVKVADFGGHKMSERAAPSEIGAFSERTLQQSLLFNTKKCFILPTRSTVIDVRKPGHVCSIRASDETVSAPCETWLSFVATAGMVNVCSELALGLSLSPKGFHLSAHLKIEYRFDGRIMARLSQVKNRGGVGKAKAKSKDRDLRTLEPA</sequence>
<proteinExistence type="predicted"/>
<dbReference type="Proteomes" id="UP000800093">
    <property type="component" value="Unassembled WGS sequence"/>
</dbReference>
<name>A0A9P4MYN9_9PLEO</name>
<reference evidence="3" key="1">
    <citation type="journal article" date="2020" name="Stud. Mycol.">
        <title>101 Dothideomycetes genomes: A test case for predicting lifestyles and emergence of pathogens.</title>
        <authorList>
            <person name="Haridas S."/>
            <person name="Albert R."/>
            <person name="Binder M."/>
            <person name="Bloem J."/>
            <person name="LaButti K."/>
            <person name="Salamov A."/>
            <person name="Andreopoulos B."/>
            <person name="Baker S."/>
            <person name="Barry K."/>
            <person name="Bills G."/>
            <person name="Bluhm B."/>
            <person name="Cannon C."/>
            <person name="Castanera R."/>
            <person name="Culley D."/>
            <person name="Daum C."/>
            <person name="Ezra D."/>
            <person name="Gonzalez J."/>
            <person name="Henrissat B."/>
            <person name="Kuo A."/>
            <person name="Liang C."/>
            <person name="Lipzen A."/>
            <person name="Lutzoni F."/>
            <person name="Magnuson J."/>
            <person name="Mondo S."/>
            <person name="Nolan M."/>
            <person name="Ohm R."/>
            <person name="Pangilinan J."/>
            <person name="Park H.-J."/>
            <person name="Ramirez L."/>
            <person name="Alfaro M."/>
            <person name="Sun H."/>
            <person name="Tritt A."/>
            <person name="Yoshinaga Y."/>
            <person name="Zwiers L.-H."/>
            <person name="Turgeon B."/>
            <person name="Goodwin S."/>
            <person name="Spatafora J."/>
            <person name="Crous P."/>
            <person name="Grigoriev I."/>
        </authorList>
    </citation>
    <scope>NUCLEOTIDE SEQUENCE [LARGE SCALE GENOMIC DNA]</scope>
    <source>
        <strain evidence="3">CBS 304.66</strain>
    </source>
</reference>
<organism evidence="2 3">
    <name type="scientific">Lojkania enalia</name>
    <dbReference type="NCBI Taxonomy" id="147567"/>
    <lineage>
        <taxon>Eukaryota</taxon>
        <taxon>Fungi</taxon>
        <taxon>Dikarya</taxon>
        <taxon>Ascomycota</taxon>
        <taxon>Pezizomycotina</taxon>
        <taxon>Dothideomycetes</taxon>
        <taxon>Pleosporomycetidae</taxon>
        <taxon>Pleosporales</taxon>
        <taxon>Pleosporales incertae sedis</taxon>
        <taxon>Lojkania</taxon>
    </lineage>
</organism>
<feature type="compositionally biased region" description="Basic and acidic residues" evidence="1">
    <location>
        <begin position="173"/>
        <end position="185"/>
    </location>
</feature>
<dbReference type="AlphaFoldDB" id="A0A9P4MYN9"/>
<evidence type="ECO:0000313" key="3">
    <source>
        <dbReference type="Proteomes" id="UP000800093"/>
    </source>
</evidence>
<dbReference type="EMBL" id="ML986708">
    <property type="protein sequence ID" value="KAF2259467.1"/>
    <property type="molecule type" value="Genomic_DNA"/>
</dbReference>
<gene>
    <name evidence="2" type="ORF">CC78DRAFT_585938</name>
</gene>